<keyword evidence="10" id="KW-1185">Reference proteome</keyword>
<gene>
    <name evidence="9" type="ORF">GCM10007425_14720</name>
</gene>
<comment type="cofactor">
    <cofactor evidence="1">
        <name>a divalent metal cation</name>
        <dbReference type="ChEBI" id="CHEBI:60240"/>
    </cofactor>
</comment>
<keyword evidence="3" id="KW-0255">Endonuclease</keyword>
<dbReference type="GO" id="GO:0016787">
    <property type="term" value="F:hydrolase activity"/>
    <property type="evidence" value="ECO:0007669"/>
    <property type="project" value="UniProtKB-KW"/>
</dbReference>
<dbReference type="InterPro" id="IPR005229">
    <property type="entry name" value="YicC/YloC-like"/>
</dbReference>
<dbReference type="AlphaFoldDB" id="A0A917LGP6"/>
<sequence length="291" mass="33309">MVRSMTGFGRGVTTTTNFQLTIELRSVNHRFLEVHSRFPKDWMEAEMLAKKTISRALSRGKVDVSIHFKELTQSVPTIEVNMDLVQAYEKARQQVAKIAPLPTQWDMAELHALDHVFIQQQEEVALTQVNEAVLTALQEALANLLTMRQAEGELLANVLMEQKQQLQQQIALIEQQSDLAVSKYRERLQERLSMLSSDDYVDERAVVEVAIFADRVDISEELDRLHSHIHQFETTLQSTEAIGRKLDFIMQEMHREINTIGSKNQSTVVSVAVVQAKTILEKMREQVQNVE</sequence>
<evidence type="ECO:0000256" key="5">
    <source>
        <dbReference type="ARBA" id="ARBA00035648"/>
    </source>
</evidence>
<dbReference type="RefSeq" id="WP_188614388.1">
    <property type="nucleotide sequence ID" value="NZ_BMJT01000004.1"/>
</dbReference>
<dbReference type="EMBL" id="BMJT01000004">
    <property type="protein sequence ID" value="GGG21300.1"/>
    <property type="molecule type" value="Genomic_DNA"/>
</dbReference>
<protein>
    <recommendedName>
        <fullName evidence="11">YicC family protein</fullName>
    </recommendedName>
</protein>
<dbReference type="PANTHER" id="PTHR30636:SF3">
    <property type="entry name" value="UPF0701 PROTEIN YICC"/>
    <property type="match status" value="1"/>
</dbReference>
<evidence type="ECO:0000256" key="2">
    <source>
        <dbReference type="ARBA" id="ARBA00022722"/>
    </source>
</evidence>
<keyword evidence="4" id="KW-0378">Hydrolase</keyword>
<reference evidence="9" key="1">
    <citation type="journal article" date="2014" name="Int. J. Syst. Evol. Microbiol.">
        <title>Complete genome sequence of Corynebacterium casei LMG S-19264T (=DSM 44701T), isolated from a smear-ripened cheese.</title>
        <authorList>
            <consortium name="US DOE Joint Genome Institute (JGI-PGF)"/>
            <person name="Walter F."/>
            <person name="Albersmeier A."/>
            <person name="Kalinowski J."/>
            <person name="Ruckert C."/>
        </authorList>
    </citation>
    <scope>NUCLEOTIDE SEQUENCE</scope>
    <source>
        <strain evidence="9">CGMCC 1.15760</strain>
    </source>
</reference>
<evidence type="ECO:0000256" key="6">
    <source>
        <dbReference type="SAM" id="Coils"/>
    </source>
</evidence>
<dbReference type="Proteomes" id="UP000616608">
    <property type="component" value="Unassembled WGS sequence"/>
</dbReference>
<evidence type="ECO:0000256" key="3">
    <source>
        <dbReference type="ARBA" id="ARBA00022759"/>
    </source>
</evidence>
<dbReference type="PANTHER" id="PTHR30636">
    <property type="entry name" value="UPF0701 PROTEIN YICC"/>
    <property type="match status" value="1"/>
</dbReference>
<evidence type="ECO:0000259" key="8">
    <source>
        <dbReference type="Pfam" id="PF08340"/>
    </source>
</evidence>
<dbReference type="InterPro" id="IPR013551">
    <property type="entry name" value="YicC-like_C"/>
</dbReference>
<feature type="coiled-coil region" evidence="6">
    <location>
        <begin position="156"/>
        <end position="183"/>
    </location>
</feature>
<dbReference type="NCBIfam" id="TIGR00255">
    <property type="entry name" value="YicC/YloC family endoribonuclease"/>
    <property type="match status" value="1"/>
</dbReference>
<accession>A0A917LGP6</accession>
<evidence type="ECO:0000256" key="4">
    <source>
        <dbReference type="ARBA" id="ARBA00022801"/>
    </source>
</evidence>
<comment type="similarity">
    <text evidence="5">Belongs to the YicC/YloC family.</text>
</comment>
<dbReference type="GO" id="GO:0004521">
    <property type="term" value="F:RNA endonuclease activity"/>
    <property type="evidence" value="ECO:0007669"/>
    <property type="project" value="InterPro"/>
</dbReference>
<feature type="domain" description="Endoribonuclease YicC-like N-terminal" evidence="7">
    <location>
        <begin position="2"/>
        <end position="156"/>
    </location>
</feature>
<comment type="caution">
    <text evidence="9">The sequence shown here is derived from an EMBL/GenBank/DDBJ whole genome shotgun (WGS) entry which is preliminary data.</text>
</comment>
<dbReference type="Pfam" id="PF08340">
    <property type="entry name" value="YicC-like_C"/>
    <property type="match status" value="1"/>
</dbReference>
<evidence type="ECO:0000259" key="7">
    <source>
        <dbReference type="Pfam" id="PF03755"/>
    </source>
</evidence>
<dbReference type="Pfam" id="PF03755">
    <property type="entry name" value="YicC-like_N"/>
    <property type="match status" value="1"/>
</dbReference>
<dbReference type="InterPro" id="IPR013527">
    <property type="entry name" value="YicC-like_N"/>
</dbReference>
<evidence type="ECO:0000256" key="1">
    <source>
        <dbReference type="ARBA" id="ARBA00001968"/>
    </source>
</evidence>
<keyword evidence="2" id="KW-0540">Nuclease</keyword>
<reference evidence="9" key="2">
    <citation type="submission" date="2020-09" db="EMBL/GenBank/DDBJ databases">
        <authorList>
            <person name="Sun Q."/>
            <person name="Zhou Y."/>
        </authorList>
    </citation>
    <scope>NUCLEOTIDE SEQUENCE</scope>
    <source>
        <strain evidence="9">CGMCC 1.15760</strain>
    </source>
</reference>
<feature type="domain" description="Endoribonuclease YicC-like C-terminal" evidence="8">
    <location>
        <begin position="173"/>
        <end position="291"/>
    </location>
</feature>
<name>A0A917LGP6_9BACI</name>
<organism evidence="9 10">
    <name type="scientific">Lysinibacillus alkalisoli</name>
    <dbReference type="NCBI Taxonomy" id="1911548"/>
    <lineage>
        <taxon>Bacteria</taxon>
        <taxon>Bacillati</taxon>
        <taxon>Bacillota</taxon>
        <taxon>Bacilli</taxon>
        <taxon>Bacillales</taxon>
        <taxon>Bacillaceae</taxon>
        <taxon>Lysinibacillus</taxon>
    </lineage>
</organism>
<keyword evidence="6" id="KW-0175">Coiled coil</keyword>
<evidence type="ECO:0000313" key="10">
    <source>
        <dbReference type="Proteomes" id="UP000616608"/>
    </source>
</evidence>
<evidence type="ECO:0008006" key="11">
    <source>
        <dbReference type="Google" id="ProtNLM"/>
    </source>
</evidence>
<evidence type="ECO:0000313" key="9">
    <source>
        <dbReference type="EMBL" id="GGG21300.1"/>
    </source>
</evidence>
<proteinExistence type="inferred from homology"/>